<protein>
    <submittedName>
        <fullName evidence="10">Sugar transferase</fullName>
    </submittedName>
</protein>
<evidence type="ECO:0000256" key="5">
    <source>
        <dbReference type="ARBA" id="ARBA00022989"/>
    </source>
</evidence>
<evidence type="ECO:0000313" key="11">
    <source>
        <dbReference type="Proteomes" id="UP000282674"/>
    </source>
</evidence>
<dbReference type="Proteomes" id="UP000282674">
    <property type="component" value="Unassembled WGS sequence"/>
</dbReference>
<dbReference type="InterPro" id="IPR003362">
    <property type="entry name" value="Bact_transf"/>
</dbReference>
<organism evidence="10 11">
    <name type="scientific">Actinomadura harenae</name>
    <dbReference type="NCBI Taxonomy" id="2483351"/>
    <lineage>
        <taxon>Bacteria</taxon>
        <taxon>Bacillati</taxon>
        <taxon>Actinomycetota</taxon>
        <taxon>Actinomycetes</taxon>
        <taxon>Streptosporangiales</taxon>
        <taxon>Thermomonosporaceae</taxon>
        <taxon>Actinomadura</taxon>
    </lineage>
</organism>
<feature type="domain" description="Bacterial sugar transferase" evidence="9">
    <location>
        <begin position="393"/>
        <end position="574"/>
    </location>
</feature>
<comment type="similarity">
    <text evidence="2">Belongs to the bacterial sugar transferase family.</text>
</comment>
<evidence type="ECO:0000256" key="2">
    <source>
        <dbReference type="ARBA" id="ARBA00006464"/>
    </source>
</evidence>
<name>A0A3M2LQA7_9ACTN</name>
<gene>
    <name evidence="10" type="ORF">EBO15_29120</name>
</gene>
<dbReference type="PANTHER" id="PTHR30576">
    <property type="entry name" value="COLANIC BIOSYNTHESIS UDP-GLUCOSE LIPID CARRIER TRANSFERASE"/>
    <property type="match status" value="1"/>
</dbReference>
<evidence type="ECO:0000259" key="9">
    <source>
        <dbReference type="Pfam" id="PF02397"/>
    </source>
</evidence>
<sequence>MVPAAFVKGPVAGACRPRPPCEARQRIVKPGEGTPGGNRASPRSSARTARDASFRPKSERWRDGEPFTPPPCADGSQVQAFPFPERTSILGAQGLAALGTAEGTTTRPPVLQDHVLGTEHRPPAHRRTPRLTLRLPAAGYRLTLSLLDFTVAAGLSLTRTGDPVRAVLTGTVLVALQVAAGGYRPRRSLSLVDEVVPTVTRVLLADLAVGRVLLPPAPATLPLATLRMLEFVLVASVLALAGRFPVFNAARRFRRRPARLRATVVIGGGAVADRIAEHLDRRPELGLAVTARLDPGQVDNAALPAAAAGDWPHLTRTLHATRARVAVLVCEGVHPVQLDATARTAARATGEVWAVVTAPGLVPAGARGREDLAGIPVARVLDAGRVTLGRRGKRMFDVVVASGMLVLLSWPMALCAIAVRLEGGPGVLFRQRRVGLLGREFTLVKFRTVRPTAEHHADTSWSVDHERLVGPVGRFLRKTSLDELPQLWNVLRGDMSLVGPRPERPHFVATFGGTVPNYGLRHRMPVGMTGWAQVNGLRGDTSIEDRVRYDNYYIDHWSFAADLRILLMTVRAVMVREGR</sequence>
<keyword evidence="4 8" id="KW-0812">Transmembrane</keyword>
<dbReference type="GO" id="GO:0016020">
    <property type="term" value="C:membrane"/>
    <property type="evidence" value="ECO:0007669"/>
    <property type="project" value="UniProtKB-SubCell"/>
</dbReference>
<keyword evidence="6 8" id="KW-0472">Membrane</keyword>
<dbReference type="NCBIfam" id="TIGR03025">
    <property type="entry name" value="EPS_sugtrans"/>
    <property type="match status" value="1"/>
</dbReference>
<dbReference type="Pfam" id="PF02397">
    <property type="entry name" value="Bac_transf"/>
    <property type="match status" value="1"/>
</dbReference>
<feature type="region of interest" description="Disordered" evidence="7">
    <location>
        <begin position="8"/>
        <end position="79"/>
    </location>
</feature>
<feature type="transmembrane region" description="Helical" evidence="8">
    <location>
        <begin position="398"/>
        <end position="421"/>
    </location>
</feature>
<dbReference type="AlphaFoldDB" id="A0A3M2LQA7"/>
<accession>A0A3M2LQA7</accession>
<evidence type="ECO:0000256" key="8">
    <source>
        <dbReference type="SAM" id="Phobius"/>
    </source>
</evidence>
<evidence type="ECO:0000256" key="7">
    <source>
        <dbReference type="SAM" id="MobiDB-lite"/>
    </source>
</evidence>
<comment type="subcellular location">
    <subcellularLocation>
        <location evidence="1">Membrane</location>
        <topology evidence="1">Multi-pass membrane protein</topology>
    </subcellularLocation>
</comment>
<keyword evidence="11" id="KW-1185">Reference proteome</keyword>
<dbReference type="InterPro" id="IPR017475">
    <property type="entry name" value="EPS_sugar_tfrase"/>
</dbReference>
<keyword evidence="3 10" id="KW-0808">Transferase</keyword>
<proteinExistence type="inferred from homology"/>
<dbReference type="GO" id="GO:0016780">
    <property type="term" value="F:phosphotransferase activity, for other substituted phosphate groups"/>
    <property type="evidence" value="ECO:0007669"/>
    <property type="project" value="TreeGrafter"/>
</dbReference>
<dbReference type="PANTHER" id="PTHR30576:SF0">
    <property type="entry name" value="UNDECAPRENYL-PHOSPHATE N-ACETYLGALACTOSAMINYL 1-PHOSPHATE TRANSFERASE-RELATED"/>
    <property type="match status" value="1"/>
</dbReference>
<evidence type="ECO:0000256" key="3">
    <source>
        <dbReference type="ARBA" id="ARBA00022679"/>
    </source>
</evidence>
<comment type="caution">
    <text evidence="10">The sequence shown here is derived from an EMBL/GenBank/DDBJ whole genome shotgun (WGS) entry which is preliminary data.</text>
</comment>
<feature type="compositionally biased region" description="Basic and acidic residues" evidence="7">
    <location>
        <begin position="48"/>
        <end position="65"/>
    </location>
</feature>
<evidence type="ECO:0000256" key="4">
    <source>
        <dbReference type="ARBA" id="ARBA00022692"/>
    </source>
</evidence>
<reference evidence="10 11" key="1">
    <citation type="submission" date="2018-10" db="EMBL/GenBank/DDBJ databases">
        <title>Isolation from soil.</title>
        <authorList>
            <person name="Hu J."/>
        </authorList>
    </citation>
    <scope>NUCLEOTIDE SEQUENCE [LARGE SCALE GENOMIC DNA]</scope>
    <source>
        <strain evidence="10 11">NEAU-Ht49</strain>
    </source>
</reference>
<dbReference type="EMBL" id="RFFG01000064">
    <property type="protein sequence ID" value="RMI39629.1"/>
    <property type="molecule type" value="Genomic_DNA"/>
</dbReference>
<keyword evidence="5 8" id="KW-1133">Transmembrane helix</keyword>
<evidence type="ECO:0000256" key="6">
    <source>
        <dbReference type="ARBA" id="ARBA00023136"/>
    </source>
</evidence>
<evidence type="ECO:0000313" key="10">
    <source>
        <dbReference type="EMBL" id="RMI39629.1"/>
    </source>
</evidence>
<feature type="transmembrane region" description="Helical" evidence="8">
    <location>
        <begin position="226"/>
        <end position="246"/>
    </location>
</feature>
<evidence type="ECO:0000256" key="1">
    <source>
        <dbReference type="ARBA" id="ARBA00004141"/>
    </source>
</evidence>